<dbReference type="STRING" id="658219.SAMN05216212_2643"/>
<dbReference type="SUPFAM" id="SSF48024">
    <property type="entry name" value="N-terminal domain of DnaB helicase"/>
    <property type="match status" value="1"/>
</dbReference>
<evidence type="ECO:0000256" key="4">
    <source>
        <dbReference type="ARBA" id="ARBA00022741"/>
    </source>
</evidence>
<evidence type="ECO:0000256" key="1">
    <source>
        <dbReference type="ARBA" id="ARBA00008428"/>
    </source>
</evidence>
<feature type="region of interest" description="Disordered" evidence="14">
    <location>
        <begin position="1"/>
        <end position="22"/>
    </location>
</feature>
<keyword evidence="6 13" id="KW-0347">Helicase</keyword>
<feature type="domain" description="SF4 helicase" evidence="15">
    <location>
        <begin position="191"/>
        <end position="476"/>
    </location>
</feature>
<dbReference type="PANTHER" id="PTHR30153:SF2">
    <property type="entry name" value="REPLICATIVE DNA HELICASE"/>
    <property type="match status" value="1"/>
</dbReference>
<dbReference type="GO" id="GO:0006269">
    <property type="term" value="P:DNA replication, synthesis of primer"/>
    <property type="evidence" value="ECO:0007669"/>
    <property type="project" value="UniProtKB-UniRule"/>
</dbReference>
<dbReference type="AlphaFoldDB" id="A0A1G9CVX4"/>
<dbReference type="GO" id="GO:0042802">
    <property type="term" value="F:identical protein binding"/>
    <property type="evidence" value="ECO:0007669"/>
    <property type="project" value="UniProtKB-ARBA"/>
</dbReference>
<evidence type="ECO:0000256" key="13">
    <source>
        <dbReference type="RuleBase" id="RU362085"/>
    </source>
</evidence>
<dbReference type="RefSeq" id="WP_091514977.1">
    <property type="nucleotide sequence ID" value="NZ_FNFH01000005.1"/>
</dbReference>
<dbReference type="NCBIfam" id="TIGR00665">
    <property type="entry name" value="DnaB"/>
    <property type="match status" value="1"/>
</dbReference>
<keyword evidence="4 13" id="KW-0547">Nucleotide-binding</keyword>
<evidence type="ECO:0000256" key="8">
    <source>
        <dbReference type="ARBA" id="ARBA00023125"/>
    </source>
</evidence>
<evidence type="ECO:0000256" key="9">
    <source>
        <dbReference type="ARBA" id="ARBA00023235"/>
    </source>
</evidence>
<reference evidence="17" key="1">
    <citation type="submission" date="2016-10" db="EMBL/GenBank/DDBJ databases">
        <authorList>
            <person name="Varghese N."/>
            <person name="Submissions S."/>
        </authorList>
    </citation>
    <scope>NUCLEOTIDE SEQUENCE [LARGE SCALE GENOMIC DNA]</scope>
    <source>
        <strain evidence="17">CGMCC 1.10658</strain>
    </source>
</reference>
<dbReference type="OrthoDB" id="9773982at2"/>
<dbReference type="InterPro" id="IPR036185">
    <property type="entry name" value="DNA_heli_DnaB-like_N_sf"/>
</dbReference>
<gene>
    <name evidence="16" type="ORF">SAMN05216212_2643</name>
</gene>
<sequence>MNEEYAVPEEEVQSQESSPLPHSVEAEQSVLGGLMLDSSRIDSVAEQLGEQDFFVASHRTIFGVMTQLADAEQPLDIVTLAEALANRDLLASVGGPAYLAELADNTPSAANIVAYAKIVRERSMLRQLIAAAGEISRTSFNPGGLASADLLQMAERRVAEIAEGRAKDGGFVGVDTLLKKTVERIDELFKTEGDITGLGTGLTELDQRTSGWQPGELIVLAARPSMGKTALALNFIEHAMLSQERPTLVFSMEMPSDALVMRMLSSIGRIDQGRIRNGKLQEDDWPKLSSAVQKMKGRALYIDDTPGLSPSEVRARTKRTVRDHTNKLLRENPQMSREDAEARSQPALIMLDYLQLMQVKGATEGRTQEISEISRSLKGLAKEYECPVIALSQLNRGVEQRPNKRPMNSDLRESGAIEQDADVILFIYRDEYYNEDSPDKGMAELIIGKQRNGEIGTCRAAFVGKYTRFDNLAPEYYQGDD</sequence>
<keyword evidence="3 13" id="KW-0235">DNA replication</keyword>
<dbReference type="FunFam" id="1.10.860.10:FF:000001">
    <property type="entry name" value="Replicative DNA helicase"/>
    <property type="match status" value="1"/>
</dbReference>
<dbReference type="SUPFAM" id="SSF52540">
    <property type="entry name" value="P-loop containing nucleoside triphosphate hydrolases"/>
    <property type="match status" value="1"/>
</dbReference>
<dbReference type="GO" id="GO:0016887">
    <property type="term" value="F:ATP hydrolysis activity"/>
    <property type="evidence" value="ECO:0007669"/>
    <property type="project" value="RHEA"/>
</dbReference>
<evidence type="ECO:0000256" key="2">
    <source>
        <dbReference type="ARBA" id="ARBA00022515"/>
    </source>
</evidence>
<keyword evidence="9" id="KW-0413">Isomerase</keyword>
<dbReference type="GO" id="GO:0003677">
    <property type="term" value="F:DNA binding"/>
    <property type="evidence" value="ECO:0007669"/>
    <property type="project" value="UniProtKB-UniRule"/>
</dbReference>
<dbReference type="InterPro" id="IPR007693">
    <property type="entry name" value="DNA_helicase_DnaB-like_N"/>
</dbReference>
<dbReference type="Gene3D" id="3.40.50.300">
    <property type="entry name" value="P-loop containing nucleotide triphosphate hydrolases"/>
    <property type="match status" value="1"/>
</dbReference>
<dbReference type="PROSITE" id="PS51199">
    <property type="entry name" value="SF4_HELICASE"/>
    <property type="match status" value="1"/>
</dbReference>
<dbReference type="InterPro" id="IPR027417">
    <property type="entry name" value="P-loop_NTPase"/>
</dbReference>
<keyword evidence="5 13" id="KW-0378">Hydrolase</keyword>
<keyword evidence="2 13" id="KW-0639">Primosome</keyword>
<evidence type="ECO:0000256" key="7">
    <source>
        <dbReference type="ARBA" id="ARBA00022840"/>
    </source>
</evidence>
<dbReference type="InterPro" id="IPR007692">
    <property type="entry name" value="DNA_helicase_DnaB"/>
</dbReference>
<comment type="catalytic activity">
    <reaction evidence="11 13">
        <text>ATP + H2O = ADP + phosphate + H(+)</text>
        <dbReference type="Rhea" id="RHEA:13065"/>
        <dbReference type="ChEBI" id="CHEBI:15377"/>
        <dbReference type="ChEBI" id="CHEBI:15378"/>
        <dbReference type="ChEBI" id="CHEBI:30616"/>
        <dbReference type="ChEBI" id="CHEBI:43474"/>
        <dbReference type="ChEBI" id="CHEBI:456216"/>
        <dbReference type="EC" id="5.6.2.3"/>
    </reaction>
</comment>
<dbReference type="CDD" id="cd00984">
    <property type="entry name" value="DnaB_C"/>
    <property type="match status" value="1"/>
</dbReference>
<accession>A0A1G9CVX4</accession>
<organism evidence="16 17">
    <name type="scientific">Microbulbifer yueqingensis</name>
    <dbReference type="NCBI Taxonomy" id="658219"/>
    <lineage>
        <taxon>Bacteria</taxon>
        <taxon>Pseudomonadati</taxon>
        <taxon>Pseudomonadota</taxon>
        <taxon>Gammaproteobacteria</taxon>
        <taxon>Cellvibrionales</taxon>
        <taxon>Microbulbiferaceae</taxon>
        <taxon>Microbulbifer</taxon>
    </lineage>
</organism>
<comment type="similarity">
    <text evidence="1 13">Belongs to the helicase family. DnaB subfamily.</text>
</comment>
<proteinExistence type="inferred from homology"/>
<keyword evidence="7 13" id="KW-0067">ATP-binding</keyword>
<comment type="function">
    <text evidence="10 13">The main replicative DNA helicase, it participates in initiation and elongation during chromosome replication. Travels ahead of the DNA replisome, separating dsDNA into templates for DNA synthesis. A processive ATP-dependent 5'-3' DNA helicase it has DNA-dependent ATPase activity.</text>
</comment>
<dbReference type="InterPro" id="IPR016136">
    <property type="entry name" value="DNA_helicase_N/primase_C"/>
</dbReference>
<name>A0A1G9CVX4_9GAMM</name>
<dbReference type="Pfam" id="PF00772">
    <property type="entry name" value="DnaB"/>
    <property type="match status" value="1"/>
</dbReference>
<dbReference type="Pfam" id="PF03796">
    <property type="entry name" value="DnaB_C"/>
    <property type="match status" value="2"/>
</dbReference>
<evidence type="ECO:0000256" key="12">
    <source>
        <dbReference type="NCBIfam" id="TIGR00665"/>
    </source>
</evidence>
<dbReference type="InterPro" id="IPR007694">
    <property type="entry name" value="DNA_helicase_DnaB-like_C"/>
</dbReference>
<dbReference type="PANTHER" id="PTHR30153">
    <property type="entry name" value="REPLICATIVE DNA HELICASE DNAB"/>
    <property type="match status" value="1"/>
</dbReference>
<evidence type="ECO:0000256" key="11">
    <source>
        <dbReference type="ARBA" id="ARBA00048954"/>
    </source>
</evidence>
<dbReference type="EMBL" id="FNFH01000005">
    <property type="protein sequence ID" value="SDK55802.1"/>
    <property type="molecule type" value="Genomic_DNA"/>
</dbReference>
<dbReference type="FunFam" id="3.40.50.300:FF:000076">
    <property type="entry name" value="Replicative DNA helicase"/>
    <property type="match status" value="1"/>
</dbReference>
<evidence type="ECO:0000313" key="17">
    <source>
        <dbReference type="Proteomes" id="UP000199305"/>
    </source>
</evidence>
<dbReference type="GO" id="GO:1990077">
    <property type="term" value="C:primosome complex"/>
    <property type="evidence" value="ECO:0007669"/>
    <property type="project" value="UniProtKB-UniRule"/>
</dbReference>
<keyword evidence="17" id="KW-1185">Reference proteome</keyword>
<evidence type="ECO:0000256" key="10">
    <source>
        <dbReference type="ARBA" id="ARBA00044932"/>
    </source>
</evidence>
<protein>
    <recommendedName>
        <fullName evidence="12 13">Replicative DNA helicase</fullName>
        <ecNumber evidence="12 13">5.6.2.3</ecNumber>
    </recommendedName>
</protein>
<dbReference type="NCBIfam" id="NF004384">
    <property type="entry name" value="PRK05748.1"/>
    <property type="match status" value="1"/>
</dbReference>
<keyword evidence="8 13" id="KW-0238">DNA-binding</keyword>
<dbReference type="Proteomes" id="UP000199305">
    <property type="component" value="Unassembled WGS sequence"/>
</dbReference>
<dbReference type="EC" id="5.6.2.3" evidence="12 13"/>
<evidence type="ECO:0000256" key="3">
    <source>
        <dbReference type="ARBA" id="ARBA00022705"/>
    </source>
</evidence>
<evidence type="ECO:0000256" key="14">
    <source>
        <dbReference type="SAM" id="MobiDB-lite"/>
    </source>
</evidence>
<dbReference type="GO" id="GO:0005829">
    <property type="term" value="C:cytosol"/>
    <property type="evidence" value="ECO:0007669"/>
    <property type="project" value="TreeGrafter"/>
</dbReference>
<evidence type="ECO:0000313" key="16">
    <source>
        <dbReference type="EMBL" id="SDK55802.1"/>
    </source>
</evidence>
<dbReference type="Gene3D" id="1.10.860.10">
    <property type="entry name" value="DNAb Helicase, Chain A"/>
    <property type="match status" value="1"/>
</dbReference>
<dbReference type="GO" id="GO:0043139">
    <property type="term" value="F:5'-3' DNA helicase activity"/>
    <property type="evidence" value="ECO:0007669"/>
    <property type="project" value="UniProtKB-EC"/>
</dbReference>
<evidence type="ECO:0000259" key="15">
    <source>
        <dbReference type="PROSITE" id="PS51199"/>
    </source>
</evidence>
<evidence type="ECO:0000256" key="6">
    <source>
        <dbReference type="ARBA" id="ARBA00022806"/>
    </source>
</evidence>
<feature type="compositionally biased region" description="Acidic residues" evidence="14">
    <location>
        <begin position="1"/>
        <end position="13"/>
    </location>
</feature>
<evidence type="ECO:0000256" key="5">
    <source>
        <dbReference type="ARBA" id="ARBA00022801"/>
    </source>
</evidence>
<dbReference type="GO" id="GO:0005524">
    <property type="term" value="F:ATP binding"/>
    <property type="evidence" value="ECO:0007669"/>
    <property type="project" value="UniProtKB-UniRule"/>
</dbReference>